<gene>
    <name evidence="1" type="ORF">KOEU_04920</name>
</gene>
<dbReference type="STRING" id="33995.KOEU_04920"/>
<organism evidence="1 2">
    <name type="scientific">Komagataeibacter europaeus</name>
    <name type="common">Gluconacetobacter europaeus</name>
    <dbReference type="NCBI Taxonomy" id="33995"/>
    <lineage>
        <taxon>Bacteria</taxon>
        <taxon>Pseudomonadati</taxon>
        <taxon>Pseudomonadota</taxon>
        <taxon>Alphaproteobacteria</taxon>
        <taxon>Acetobacterales</taxon>
        <taxon>Acetobacteraceae</taxon>
        <taxon>Komagataeibacter</taxon>
    </lineage>
</organism>
<dbReference type="InterPro" id="IPR029058">
    <property type="entry name" value="AB_hydrolase_fold"/>
</dbReference>
<dbReference type="PATRIC" id="fig|33995.3.peg.538"/>
<sequence>MPHNPVAPEFRAALKALPSFDGLSDATLEETRKAFISAIRSVRVARHPDVLVGECHVPGPAGAPDVPVVTYRPVASSPNAPALVYIHSGGIVSGTPEVDDARCR</sequence>
<dbReference type="Gene3D" id="3.40.50.1820">
    <property type="entry name" value="alpha/beta hydrolase"/>
    <property type="match status" value="1"/>
</dbReference>
<accession>A0A0M0EKK7</accession>
<evidence type="ECO:0000313" key="2">
    <source>
        <dbReference type="Proteomes" id="UP000037566"/>
    </source>
</evidence>
<dbReference type="EMBL" id="LHUQ01000002">
    <property type="protein sequence ID" value="KON65805.1"/>
    <property type="molecule type" value="Genomic_DNA"/>
</dbReference>
<reference evidence="1" key="1">
    <citation type="submission" date="2015-08" db="EMBL/GenBank/DDBJ databases">
        <title>Draft genome sequence of Komagataeibacter europaeus CECT 8546 a cellulose producer strain from vinegar produced by the traditional method.</title>
        <authorList>
            <person name="Poehlein A."/>
            <person name="Valera M.J."/>
            <person name="Haack F.S."/>
            <person name="Mas A."/>
            <person name="Daniel R."/>
            <person name="Streit W.R."/>
            <person name="Mateo E."/>
        </authorList>
    </citation>
    <scope>NUCLEOTIDE SEQUENCE [LARGE SCALE GENOMIC DNA]</scope>
    <source>
        <strain evidence="1">CECT 8546</strain>
    </source>
</reference>
<dbReference type="SUPFAM" id="SSF53474">
    <property type="entry name" value="alpha/beta-Hydrolases"/>
    <property type="match status" value="1"/>
</dbReference>
<comment type="caution">
    <text evidence="1">The sequence shown here is derived from an EMBL/GenBank/DDBJ whole genome shotgun (WGS) entry which is preliminary data.</text>
</comment>
<keyword evidence="2" id="KW-1185">Reference proteome</keyword>
<dbReference type="AlphaFoldDB" id="A0A0M0EKK7"/>
<proteinExistence type="predicted"/>
<evidence type="ECO:0000313" key="1">
    <source>
        <dbReference type="EMBL" id="KON65805.1"/>
    </source>
</evidence>
<protein>
    <submittedName>
        <fullName evidence="1">Uncharacterized protein</fullName>
    </submittedName>
</protein>
<name>A0A0M0EKK7_KOMEU</name>
<dbReference type="Proteomes" id="UP000037566">
    <property type="component" value="Unassembled WGS sequence"/>
</dbReference>